<feature type="transmembrane region" description="Helical" evidence="7">
    <location>
        <begin position="6"/>
        <end position="22"/>
    </location>
</feature>
<evidence type="ECO:0000256" key="6">
    <source>
        <dbReference type="ARBA" id="ARBA00023136"/>
    </source>
</evidence>
<feature type="domain" description="Glycine transporter" evidence="8">
    <location>
        <begin position="92"/>
        <end position="164"/>
    </location>
</feature>
<feature type="transmembrane region" description="Helical" evidence="7">
    <location>
        <begin position="62"/>
        <end position="80"/>
    </location>
</feature>
<evidence type="ECO:0000313" key="10">
    <source>
        <dbReference type="Proteomes" id="UP001597079"/>
    </source>
</evidence>
<feature type="domain" description="Glycine transporter" evidence="8">
    <location>
        <begin position="5"/>
        <end position="78"/>
    </location>
</feature>
<evidence type="ECO:0000259" key="8">
    <source>
        <dbReference type="Pfam" id="PF03458"/>
    </source>
</evidence>
<name>A0ABW4JMG1_9BACL</name>
<accession>A0ABW4JMG1</accession>
<feature type="transmembrane region" description="Helical" evidence="7">
    <location>
        <begin position="29"/>
        <end position="50"/>
    </location>
</feature>
<gene>
    <name evidence="9" type="ORF">ACFSB2_20435</name>
</gene>
<evidence type="ECO:0000256" key="7">
    <source>
        <dbReference type="SAM" id="Phobius"/>
    </source>
</evidence>
<dbReference type="Pfam" id="PF03458">
    <property type="entry name" value="Gly_transporter"/>
    <property type="match status" value="2"/>
</dbReference>
<keyword evidence="5 7" id="KW-1133">Transmembrane helix</keyword>
<proteinExistence type="inferred from homology"/>
<evidence type="ECO:0000256" key="1">
    <source>
        <dbReference type="ARBA" id="ARBA00004651"/>
    </source>
</evidence>
<keyword evidence="4 7" id="KW-0812">Transmembrane</keyword>
<organism evidence="9 10">
    <name type="scientific">Alicyclobacillus fodiniaquatilis</name>
    <dbReference type="NCBI Taxonomy" id="1661150"/>
    <lineage>
        <taxon>Bacteria</taxon>
        <taxon>Bacillati</taxon>
        <taxon>Bacillota</taxon>
        <taxon>Bacilli</taxon>
        <taxon>Bacillales</taxon>
        <taxon>Alicyclobacillaceae</taxon>
        <taxon>Alicyclobacillus</taxon>
    </lineage>
</organism>
<evidence type="ECO:0000256" key="3">
    <source>
        <dbReference type="ARBA" id="ARBA00022475"/>
    </source>
</evidence>
<dbReference type="PANTHER" id="PTHR30506">
    <property type="entry name" value="INNER MEMBRANE PROTEIN"/>
    <property type="match status" value="1"/>
</dbReference>
<evidence type="ECO:0000313" key="9">
    <source>
        <dbReference type="EMBL" id="MFD1677046.1"/>
    </source>
</evidence>
<reference evidence="10" key="1">
    <citation type="journal article" date="2019" name="Int. J. Syst. Evol. Microbiol.">
        <title>The Global Catalogue of Microorganisms (GCM) 10K type strain sequencing project: providing services to taxonomists for standard genome sequencing and annotation.</title>
        <authorList>
            <consortium name="The Broad Institute Genomics Platform"/>
            <consortium name="The Broad Institute Genome Sequencing Center for Infectious Disease"/>
            <person name="Wu L."/>
            <person name="Ma J."/>
        </authorList>
    </citation>
    <scope>NUCLEOTIDE SEQUENCE [LARGE SCALE GENOMIC DNA]</scope>
    <source>
        <strain evidence="10">CGMCC 1.12286</strain>
    </source>
</reference>
<comment type="caution">
    <text evidence="9">The sequence shown here is derived from an EMBL/GenBank/DDBJ whole genome shotgun (WGS) entry which is preliminary data.</text>
</comment>
<comment type="subcellular location">
    <subcellularLocation>
        <location evidence="1">Cell membrane</location>
        <topology evidence="1">Multi-pass membrane protein</topology>
    </subcellularLocation>
</comment>
<keyword evidence="3" id="KW-1003">Cell membrane</keyword>
<feature type="transmembrane region" description="Helical" evidence="7">
    <location>
        <begin position="92"/>
        <end position="111"/>
    </location>
</feature>
<sequence length="206" mass="22423">MVWHILDIIGTVAFVISGAIAAMEEKYDLFGVALLGFTTAFGGGVIRNLLLGIPVSSLWGQQLLLMTASGSALLMFFLPIRRIRYLHTLLPIFDAIGLAAFAVQGGTYAAVHAHHSVADIVVASTITGIGGGIVRDLLANRHPVVLQRDEFYAVWAVLDGLAIAYGFGIAAWQAYLLFIVTAILRMLSIYLRWRVPRPLFSLDRQA</sequence>
<dbReference type="EMBL" id="JBHUCX010000083">
    <property type="protein sequence ID" value="MFD1677046.1"/>
    <property type="molecule type" value="Genomic_DNA"/>
</dbReference>
<evidence type="ECO:0000256" key="5">
    <source>
        <dbReference type="ARBA" id="ARBA00022989"/>
    </source>
</evidence>
<comment type="similarity">
    <text evidence="2">Belongs to the UPF0126 family.</text>
</comment>
<dbReference type="InterPro" id="IPR005115">
    <property type="entry name" value="Gly_transporter"/>
</dbReference>
<dbReference type="RefSeq" id="WP_377944956.1">
    <property type="nucleotide sequence ID" value="NZ_JBHUCX010000083.1"/>
</dbReference>
<dbReference type="Proteomes" id="UP001597079">
    <property type="component" value="Unassembled WGS sequence"/>
</dbReference>
<dbReference type="PANTHER" id="PTHR30506:SF3">
    <property type="entry name" value="UPF0126 INNER MEMBRANE PROTEIN YADS-RELATED"/>
    <property type="match status" value="1"/>
</dbReference>
<keyword evidence="6 7" id="KW-0472">Membrane</keyword>
<evidence type="ECO:0000256" key="4">
    <source>
        <dbReference type="ARBA" id="ARBA00022692"/>
    </source>
</evidence>
<evidence type="ECO:0000256" key="2">
    <source>
        <dbReference type="ARBA" id="ARBA00008193"/>
    </source>
</evidence>
<keyword evidence="10" id="KW-1185">Reference proteome</keyword>
<protein>
    <submittedName>
        <fullName evidence="9">Trimeric intracellular cation channel family protein</fullName>
    </submittedName>
</protein>